<dbReference type="RefSeq" id="WP_095377285.1">
    <property type="nucleotide sequence ID" value="NZ_NJGC01000003.1"/>
</dbReference>
<proteinExistence type="predicted"/>
<name>A0A270NNH3_STEMA</name>
<evidence type="ECO:0000256" key="1">
    <source>
        <dbReference type="SAM" id="MobiDB-lite"/>
    </source>
</evidence>
<dbReference type="EMBL" id="NJGC01000003">
    <property type="protein sequence ID" value="PAM73704.1"/>
    <property type="molecule type" value="Genomic_DNA"/>
</dbReference>
<evidence type="ECO:0000313" key="2">
    <source>
        <dbReference type="EMBL" id="PAM73704.1"/>
    </source>
</evidence>
<dbReference type="AlphaFoldDB" id="A0A270NNH3"/>
<dbReference type="Proteomes" id="UP000216433">
    <property type="component" value="Unassembled WGS sequence"/>
</dbReference>
<feature type="region of interest" description="Disordered" evidence="1">
    <location>
        <begin position="120"/>
        <end position="145"/>
    </location>
</feature>
<sequence>MTIRDSATGQRTTLLRVAAATWLLLVSAVVLVDHMALSGLAEQTQAFAPTAQVSLLESRLDGLSHRIEQRHTQPAALPQARYEQDTAALDQRLAAIELAQAQYAATDALHALETRVTRLEARPVSRQPKLPAPRPSQPVAAQPKPVEPSFRLIGVELRAGEHFVSVMPADGTGLADVRLLRVGESEGGWRLDGIERDGAVFRRGDEIRRLPIPPR</sequence>
<evidence type="ECO:0000313" key="3">
    <source>
        <dbReference type="Proteomes" id="UP000216433"/>
    </source>
</evidence>
<protein>
    <submittedName>
        <fullName evidence="2">Uncharacterized protein</fullName>
    </submittedName>
</protein>
<organism evidence="2 3">
    <name type="scientific">Stenotrophomonas maltophilia</name>
    <name type="common">Pseudomonas maltophilia</name>
    <name type="synonym">Xanthomonas maltophilia</name>
    <dbReference type="NCBI Taxonomy" id="40324"/>
    <lineage>
        <taxon>Bacteria</taxon>
        <taxon>Pseudomonadati</taxon>
        <taxon>Pseudomonadota</taxon>
        <taxon>Gammaproteobacteria</taxon>
        <taxon>Lysobacterales</taxon>
        <taxon>Lysobacteraceae</taxon>
        <taxon>Stenotrophomonas</taxon>
        <taxon>Stenotrophomonas maltophilia group</taxon>
    </lineage>
</organism>
<comment type="caution">
    <text evidence="2">The sequence shown here is derived from an EMBL/GenBank/DDBJ whole genome shotgun (WGS) entry which is preliminary data.</text>
</comment>
<reference evidence="2 3" key="1">
    <citation type="submission" date="2017-06" db="EMBL/GenBank/DDBJ databases">
        <title>Genome sequencing and assembly of Stenotrophomonas maltophilia DF07.</title>
        <authorList>
            <person name="Iyer R."/>
        </authorList>
    </citation>
    <scope>NUCLEOTIDE SEQUENCE [LARGE SCALE GENOMIC DNA]</scope>
    <source>
        <strain evidence="2 3">DF07</strain>
    </source>
</reference>
<accession>A0A270NNH3</accession>
<gene>
    <name evidence="2" type="ORF">CEK00_03990</name>
</gene>